<name>A0A1X0QTM5_RHIZD</name>
<protein>
    <submittedName>
        <fullName evidence="1">Uncharacterized protein</fullName>
    </submittedName>
</protein>
<dbReference type="VEuPathDB" id="FungiDB:BCV72DRAFT_233527"/>
<dbReference type="OrthoDB" id="2273643at2759"/>
<gene>
    <name evidence="1" type="ORF">BCV72DRAFT_233527</name>
</gene>
<accession>A0A1X0QTM5</accession>
<proteinExistence type="predicted"/>
<sequence>MDGYFGLVEAKTDYKKKDSVKTHKDLLQLCLFGVNALEQYGTICILLMQVIGKMKLEVNFTFLVCVNNILHYRP</sequence>
<organism evidence="1">
    <name type="scientific">Rhizopus microsporus var. microsporus</name>
    <dbReference type="NCBI Taxonomy" id="86635"/>
    <lineage>
        <taxon>Eukaryota</taxon>
        <taxon>Fungi</taxon>
        <taxon>Fungi incertae sedis</taxon>
        <taxon>Mucoromycota</taxon>
        <taxon>Mucoromycotina</taxon>
        <taxon>Mucoromycetes</taxon>
        <taxon>Mucorales</taxon>
        <taxon>Mucorineae</taxon>
        <taxon>Rhizopodaceae</taxon>
        <taxon>Rhizopus</taxon>
    </lineage>
</organism>
<evidence type="ECO:0000313" key="1">
    <source>
        <dbReference type="EMBL" id="ORE03115.1"/>
    </source>
</evidence>
<dbReference type="Proteomes" id="UP000242414">
    <property type="component" value="Unassembled WGS sequence"/>
</dbReference>
<reference evidence="1" key="1">
    <citation type="journal article" date="2016" name="Proc. Natl. Acad. Sci. U.S.A.">
        <title>Lipid metabolic changes in an early divergent fungus govern the establishment of a mutualistic symbiosis with endobacteria.</title>
        <authorList>
            <person name="Lastovetsky O.A."/>
            <person name="Gaspar M.L."/>
            <person name="Mondo S.J."/>
            <person name="LaButti K.M."/>
            <person name="Sandor L."/>
            <person name="Grigoriev I.V."/>
            <person name="Henry S.A."/>
            <person name="Pawlowska T.E."/>
        </authorList>
    </citation>
    <scope>NUCLEOTIDE SEQUENCE [LARGE SCALE GENOMIC DNA]</scope>
    <source>
        <strain evidence="1">ATCC 52814</strain>
    </source>
</reference>
<dbReference type="EMBL" id="KV922017">
    <property type="protein sequence ID" value="ORE03115.1"/>
    <property type="molecule type" value="Genomic_DNA"/>
</dbReference>
<dbReference type="AlphaFoldDB" id="A0A1X0QTM5"/>